<accession>A0A1G9Z7Y1</accession>
<gene>
    <name evidence="1" type="ORF">SAMN05444921_1215</name>
</gene>
<organism evidence="1 2">
    <name type="scientific">Streptomyces wuyuanensis</name>
    <dbReference type="NCBI Taxonomy" id="1196353"/>
    <lineage>
        <taxon>Bacteria</taxon>
        <taxon>Bacillati</taxon>
        <taxon>Actinomycetota</taxon>
        <taxon>Actinomycetes</taxon>
        <taxon>Kitasatosporales</taxon>
        <taxon>Streptomycetaceae</taxon>
        <taxon>Streptomyces</taxon>
    </lineage>
</organism>
<reference evidence="2" key="1">
    <citation type="submission" date="2016-10" db="EMBL/GenBank/DDBJ databases">
        <authorList>
            <person name="Varghese N."/>
            <person name="Submissions S."/>
        </authorList>
    </citation>
    <scope>NUCLEOTIDE SEQUENCE [LARGE SCALE GENOMIC DNA]</scope>
    <source>
        <strain evidence="2">CGMCC 4.7042</strain>
    </source>
</reference>
<dbReference type="RefSeq" id="WP_167746095.1">
    <property type="nucleotide sequence ID" value="NZ_FNHI01000021.1"/>
</dbReference>
<dbReference type="EMBL" id="FNHI01000021">
    <property type="protein sequence ID" value="SDN17459.1"/>
    <property type="molecule type" value="Genomic_DNA"/>
</dbReference>
<proteinExistence type="predicted"/>
<evidence type="ECO:0000313" key="2">
    <source>
        <dbReference type="Proteomes" id="UP000199063"/>
    </source>
</evidence>
<keyword evidence="2" id="KW-1185">Reference proteome</keyword>
<evidence type="ECO:0000313" key="1">
    <source>
        <dbReference type="EMBL" id="SDN17459.1"/>
    </source>
</evidence>
<dbReference type="GeneID" id="96657139"/>
<protein>
    <submittedName>
        <fullName evidence="1">Uncharacterized protein</fullName>
    </submittedName>
</protein>
<name>A0A1G9Z7Y1_9ACTN</name>
<dbReference type="AlphaFoldDB" id="A0A1G9Z7Y1"/>
<dbReference type="Proteomes" id="UP000199063">
    <property type="component" value="Unassembled WGS sequence"/>
</dbReference>
<dbReference type="STRING" id="1196353.SAMN05444921_1215"/>
<sequence>MSGGRSAAEVNAEIRALWASGSLASEDRGRYHQLVVEWARAVDAERFGGEQGLAA</sequence>